<dbReference type="Pfam" id="PF13412">
    <property type="entry name" value="HTH_24"/>
    <property type="match status" value="1"/>
</dbReference>
<dbReference type="PANTHER" id="PTHR18964:SF149">
    <property type="entry name" value="BIFUNCTIONAL UDP-N-ACETYLGLUCOSAMINE 2-EPIMERASE_N-ACETYLMANNOSAMINE KINASE"/>
    <property type="match status" value="1"/>
</dbReference>
<accession>A0A4R1S4K8</accession>
<dbReference type="Gene3D" id="3.30.420.40">
    <property type="match status" value="2"/>
</dbReference>
<dbReference type="SUPFAM" id="SSF46785">
    <property type="entry name" value="Winged helix' DNA-binding domain"/>
    <property type="match status" value="1"/>
</dbReference>
<dbReference type="GO" id="GO:0016301">
    <property type="term" value="F:kinase activity"/>
    <property type="evidence" value="ECO:0007669"/>
    <property type="project" value="UniProtKB-KW"/>
</dbReference>
<dbReference type="InterPro" id="IPR036388">
    <property type="entry name" value="WH-like_DNA-bd_sf"/>
</dbReference>
<dbReference type="InterPro" id="IPR000600">
    <property type="entry name" value="ROK"/>
</dbReference>
<dbReference type="SUPFAM" id="SSF53067">
    <property type="entry name" value="Actin-like ATPase domain"/>
    <property type="match status" value="1"/>
</dbReference>
<dbReference type="GO" id="GO:0042732">
    <property type="term" value="P:D-xylose metabolic process"/>
    <property type="evidence" value="ECO:0007669"/>
    <property type="project" value="UniProtKB-KW"/>
</dbReference>
<dbReference type="AlphaFoldDB" id="A0A4R1S4K8"/>
<dbReference type="Proteomes" id="UP000295008">
    <property type="component" value="Unassembled WGS sequence"/>
</dbReference>
<dbReference type="Pfam" id="PF00480">
    <property type="entry name" value="ROK"/>
    <property type="match status" value="1"/>
</dbReference>
<dbReference type="Gene3D" id="1.10.10.10">
    <property type="entry name" value="Winged helix-like DNA-binding domain superfamily/Winged helix DNA-binding domain"/>
    <property type="match status" value="1"/>
</dbReference>
<dbReference type="PANTHER" id="PTHR18964">
    <property type="entry name" value="ROK (REPRESSOR, ORF, KINASE) FAMILY"/>
    <property type="match status" value="1"/>
</dbReference>
<proteinExistence type="inferred from homology"/>
<comment type="caution">
    <text evidence="4">The sequence shown here is derived from an EMBL/GenBank/DDBJ whole genome shotgun (WGS) entry which is preliminary data.</text>
</comment>
<dbReference type="InterPro" id="IPR043129">
    <property type="entry name" value="ATPase_NBD"/>
</dbReference>
<dbReference type="InterPro" id="IPR036390">
    <property type="entry name" value="WH_DNA-bd_sf"/>
</dbReference>
<dbReference type="RefSeq" id="WP_165907798.1">
    <property type="nucleotide sequence ID" value="NZ_SLUN01000004.1"/>
</dbReference>
<comment type="similarity">
    <text evidence="2">Belongs to the ROK (NagC/XylR) family.</text>
</comment>
<reference evidence="4 5" key="1">
    <citation type="submission" date="2019-03" db="EMBL/GenBank/DDBJ databases">
        <title>Genomic Encyclopedia of Type Strains, Phase IV (KMG-IV): sequencing the most valuable type-strain genomes for metagenomic binning, comparative biology and taxonomic classification.</title>
        <authorList>
            <person name="Goeker M."/>
        </authorList>
    </citation>
    <scope>NUCLEOTIDE SEQUENCE [LARGE SCALE GENOMIC DNA]</scope>
    <source>
        <strain evidence="4 5">LX-B</strain>
    </source>
</reference>
<dbReference type="CDD" id="cd24059">
    <property type="entry name" value="ASKHA_NBD_ROK_TM1224-like"/>
    <property type="match status" value="1"/>
</dbReference>
<evidence type="ECO:0000256" key="1">
    <source>
        <dbReference type="ARBA" id="ARBA00002486"/>
    </source>
</evidence>
<evidence type="ECO:0000313" key="5">
    <source>
        <dbReference type="Proteomes" id="UP000295008"/>
    </source>
</evidence>
<comment type="function">
    <text evidence="1">Transcriptional repressor of xylose-utilizing enzymes.</text>
</comment>
<gene>
    <name evidence="4" type="ORF">EDC14_100484</name>
</gene>
<dbReference type="EMBL" id="SLUN01000004">
    <property type="protein sequence ID" value="TCL74148.1"/>
    <property type="molecule type" value="Genomic_DNA"/>
</dbReference>
<keyword evidence="3" id="KW-0859">Xylose metabolism</keyword>
<keyword evidence="3" id="KW-0119">Carbohydrate metabolism</keyword>
<evidence type="ECO:0000256" key="3">
    <source>
        <dbReference type="ARBA" id="ARBA00022629"/>
    </source>
</evidence>
<protein>
    <submittedName>
        <fullName evidence="4">Glucokinase-like ROK family protein</fullName>
    </submittedName>
</protein>
<sequence length="402" mass="43048">MTHKETPFFSGQNQDAIQLRNRSLALQLLKLNGTMSRKELAARTGLNASTVTYIIKDLLEMGLVVETGCYARHGAIGLALDPDGRYVIGLQLARDHLSGGLFNLETRLLASERVPLSPALPVAEVLRRLEELAARLLEQSPERRKVAALGVAAPGPLNLDDGRVAFISNFTGWRDIPIAAALRERFGLPVVVEHDAHAAASAEQWLGSGRTVRNLLYIAAGKGVGAGIIIDGRIYHGAHGMAGEIGHTMIDPDGPRCECGNFGCLEGYCSSTALLRQAEARLAAAGGDSLLAAARPLSFPDLVRAARAADPLALELVREAARYLGAAVVNLINTLEPELVILGDELLELGPVWFETVRATARERLLPEIARQVRIEPASLAGDPFLIGTGAIAIEYLLRHPG</sequence>
<evidence type="ECO:0000256" key="2">
    <source>
        <dbReference type="ARBA" id="ARBA00006479"/>
    </source>
</evidence>
<name>A0A4R1S4K8_HYDET</name>
<evidence type="ECO:0000313" key="4">
    <source>
        <dbReference type="EMBL" id="TCL74148.1"/>
    </source>
</evidence>
<dbReference type="InterPro" id="IPR011991">
    <property type="entry name" value="ArsR-like_HTH"/>
</dbReference>
<organism evidence="4 5">
    <name type="scientific">Hydrogenispora ethanolica</name>
    <dbReference type="NCBI Taxonomy" id="1082276"/>
    <lineage>
        <taxon>Bacteria</taxon>
        <taxon>Bacillati</taxon>
        <taxon>Bacillota</taxon>
        <taxon>Hydrogenispora</taxon>
    </lineage>
</organism>
<keyword evidence="4" id="KW-0808">Transferase</keyword>
<dbReference type="CDD" id="cd00090">
    <property type="entry name" value="HTH_ARSR"/>
    <property type="match status" value="1"/>
</dbReference>
<keyword evidence="5" id="KW-1185">Reference proteome</keyword>
<keyword evidence="4" id="KW-0418">Kinase</keyword>